<reference evidence="2" key="2">
    <citation type="submission" date="2024-01" db="EMBL/GenBank/DDBJ databases">
        <title>Roseobacter fucihabitans sp. nov., isolated from the brown alga Fucus spiralis.</title>
        <authorList>
            <person name="Hahnke S."/>
            <person name="Berger M."/>
            <person name="Schlingloff A."/>
            <person name="Athale I."/>
            <person name="Neumann-Schaal M."/>
            <person name="Adenaya A."/>
            <person name="Poehlein A."/>
            <person name="Daniel R."/>
            <person name="Pertersen J."/>
            <person name="Brinkhoff T."/>
        </authorList>
    </citation>
    <scope>NUCLEOTIDE SEQUENCE [LARGE SCALE GENOMIC DNA]</scope>
    <source>
        <strain evidence="2">B14</strain>
    </source>
</reference>
<evidence type="ECO:0000313" key="2">
    <source>
        <dbReference type="Proteomes" id="UP001318682"/>
    </source>
</evidence>
<proteinExistence type="predicted"/>
<gene>
    <name evidence="1" type="ORF">ROLI_031660</name>
</gene>
<reference evidence="1 2" key="1">
    <citation type="submission" date="2015-07" db="EMBL/GenBank/DDBJ databases">
        <authorList>
            <person name="Voget S."/>
            <person name="Dogs M."/>
            <person name="Brinkhoff T.H."/>
            <person name="Daniel R."/>
        </authorList>
    </citation>
    <scope>NUCLEOTIDE SEQUENCE [LARGE SCALE GENOMIC DNA]</scope>
    <source>
        <strain evidence="1 2">B14</strain>
    </source>
</reference>
<evidence type="ECO:0000313" key="1">
    <source>
        <dbReference type="EMBL" id="WVX50070.1"/>
    </source>
</evidence>
<dbReference type="RefSeq" id="WP_187432234.1">
    <property type="nucleotide sequence ID" value="NZ_CP143423.1"/>
</dbReference>
<protein>
    <submittedName>
        <fullName evidence="1">Uncharacterized protein</fullName>
    </submittedName>
</protein>
<keyword evidence="2" id="KW-1185">Reference proteome</keyword>
<dbReference type="EMBL" id="CP143423">
    <property type="protein sequence ID" value="WVX50070.1"/>
    <property type="molecule type" value="Genomic_DNA"/>
</dbReference>
<organism evidence="1 2">
    <name type="scientific">Roseobacter fucihabitans</name>
    <dbReference type="NCBI Taxonomy" id="1537242"/>
    <lineage>
        <taxon>Bacteria</taxon>
        <taxon>Pseudomonadati</taxon>
        <taxon>Pseudomonadota</taxon>
        <taxon>Alphaproteobacteria</taxon>
        <taxon>Rhodobacterales</taxon>
        <taxon>Roseobacteraceae</taxon>
        <taxon>Roseobacter</taxon>
    </lineage>
</organism>
<sequence length="177" mass="20735">MYWDIDIFSDFQRSYPDESQPLVYSALNACISAWSLEKWAMQAWKKNERTEDRKSDEKEFLKRLSQKIPMHGLCVDVANTTKHGAHKVDRWTDGLLELRWDEGDEDVPPGLMLVRSEGDETTLLHSDFVALPAQWWSFLQEMRLVSGNQPTPRWWQNKVGRMFGRLPNLSPPPKTDW</sequence>
<name>A0ABZ2BX72_9RHOB</name>
<dbReference type="Proteomes" id="UP001318682">
    <property type="component" value="Chromosome"/>
</dbReference>
<accession>A0ABZ2BX72</accession>